<evidence type="ECO:0000313" key="1">
    <source>
        <dbReference type="EMBL" id="CAD8075466.1"/>
    </source>
</evidence>
<name>A0A8S1MFP9_9CILI</name>
<sequence>MYCLLNIYQFHKNKHFSKKNKYLNKFFQILQKNSIQINVTLNFQVPLYKYIVPFIEIKSDYLYDYVKYFKMRILQGIDNDQINNNQE</sequence>
<keyword evidence="2" id="KW-1185">Reference proteome</keyword>
<dbReference type="Proteomes" id="UP000692954">
    <property type="component" value="Unassembled WGS sequence"/>
</dbReference>
<dbReference type="EMBL" id="CAJJDN010000033">
    <property type="protein sequence ID" value="CAD8075466.1"/>
    <property type="molecule type" value="Genomic_DNA"/>
</dbReference>
<accession>A0A8S1MFP9</accession>
<comment type="caution">
    <text evidence="1">The sequence shown here is derived from an EMBL/GenBank/DDBJ whole genome shotgun (WGS) entry which is preliminary data.</text>
</comment>
<protein>
    <submittedName>
        <fullName evidence="1">Uncharacterized protein</fullName>
    </submittedName>
</protein>
<reference evidence="1" key="1">
    <citation type="submission" date="2021-01" db="EMBL/GenBank/DDBJ databases">
        <authorList>
            <consortium name="Genoscope - CEA"/>
            <person name="William W."/>
        </authorList>
    </citation>
    <scope>NUCLEOTIDE SEQUENCE</scope>
</reference>
<gene>
    <name evidence="1" type="ORF">PSON_ATCC_30995.1.T0330244</name>
</gene>
<organism evidence="1 2">
    <name type="scientific">Paramecium sonneborni</name>
    <dbReference type="NCBI Taxonomy" id="65129"/>
    <lineage>
        <taxon>Eukaryota</taxon>
        <taxon>Sar</taxon>
        <taxon>Alveolata</taxon>
        <taxon>Ciliophora</taxon>
        <taxon>Intramacronucleata</taxon>
        <taxon>Oligohymenophorea</taxon>
        <taxon>Peniculida</taxon>
        <taxon>Parameciidae</taxon>
        <taxon>Paramecium</taxon>
    </lineage>
</organism>
<proteinExistence type="predicted"/>
<evidence type="ECO:0000313" key="2">
    <source>
        <dbReference type="Proteomes" id="UP000692954"/>
    </source>
</evidence>
<dbReference type="AlphaFoldDB" id="A0A8S1MFP9"/>